<name>X1LIG2_9ZZZZ</name>
<dbReference type="Pfam" id="PF13481">
    <property type="entry name" value="AAA_25"/>
    <property type="match status" value="1"/>
</dbReference>
<proteinExistence type="predicted"/>
<evidence type="ECO:0008006" key="4">
    <source>
        <dbReference type="Google" id="ProtNLM"/>
    </source>
</evidence>
<dbReference type="SMART" id="SM00942">
    <property type="entry name" value="PriCT_1"/>
    <property type="match status" value="1"/>
</dbReference>
<dbReference type="InterPro" id="IPR014820">
    <property type="entry name" value="PriCT_1"/>
</dbReference>
<dbReference type="Gene3D" id="3.40.50.300">
    <property type="entry name" value="P-loop containing nucleotide triphosphate hydrolases"/>
    <property type="match status" value="1"/>
</dbReference>
<dbReference type="SMART" id="SM00943">
    <property type="entry name" value="Prim-Pol"/>
    <property type="match status" value="1"/>
</dbReference>
<dbReference type="InterPro" id="IPR027417">
    <property type="entry name" value="P-loop_NTPase"/>
</dbReference>
<dbReference type="EMBL" id="BARV01000801">
    <property type="protein sequence ID" value="GAI02155.1"/>
    <property type="molecule type" value="Genomic_DNA"/>
</dbReference>
<dbReference type="SUPFAM" id="SSF56747">
    <property type="entry name" value="Prim-pol domain"/>
    <property type="match status" value="1"/>
</dbReference>
<sequence length="438" mass="49564">ELLEAALTYQKRGWSVFPVNSQTKRPLIEWKPYQERIASPEQIKKWWTQYPYAGIGLVTGKISNDIVLDIDGPEGKKYIKGKDIAPTPCVKTKRGEHYHFKHPGFTIQNFAKKKGLDLRGDGGYVVLPPSKHPSGSKYEWILSPEEEELADPPGWLLELITKKEPGEKLPETELSKILDGVKKGKRHDTATRLAGHYIGKGLASNEVFKLLKLWNDKNKPPLPDNELTGMVTDFSSARKKREKEKEEKKKKSERIFITGKQLVKGKVKELPAPVKGGLFVPERYTILAAPDGEGKTLFCGQLSLNAITGTTFLGLFPIPKPVKVLYFAGENSRGDMQEKIKRQQEELEKTLGRSIEKELEENFHWVAPLNINFFLNPKDKIELHAWLEDHKPDIVIFDPLADFIASNKSLSDDTLARTTAKTLTEIAQKFKCFPIITI</sequence>
<dbReference type="Pfam" id="PF09250">
    <property type="entry name" value="Prim-Pol"/>
    <property type="match status" value="1"/>
</dbReference>
<gene>
    <name evidence="3" type="ORF">S06H3_02673</name>
</gene>
<evidence type="ECO:0000259" key="1">
    <source>
        <dbReference type="SMART" id="SM00942"/>
    </source>
</evidence>
<comment type="caution">
    <text evidence="3">The sequence shown here is derived from an EMBL/GenBank/DDBJ whole genome shotgun (WGS) entry which is preliminary data.</text>
</comment>
<organism evidence="3">
    <name type="scientific">marine sediment metagenome</name>
    <dbReference type="NCBI Taxonomy" id="412755"/>
    <lineage>
        <taxon>unclassified sequences</taxon>
        <taxon>metagenomes</taxon>
        <taxon>ecological metagenomes</taxon>
    </lineage>
</organism>
<accession>X1LIG2</accession>
<dbReference type="Gene3D" id="3.30.720.160">
    <property type="entry name" value="Bifunctional DNA primase/polymerase, N-terminal"/>
    <property type="match status" value="1"/>
</dbReference>
<protein>
    <recommendedName>
        <fullName evidence="4">DNA primase/polymerase bifunctional N-terminal domain-containing protein</fullName>
    </recommendedName>
</protein>
<dbReference type="CDD" id="cd04859">
    <property type="entry name" value="Prim_Pol"/>
    <property type="match status" value="1"/>
</dbReference>
<dbReference type="InterPro" id="IPR015330">
    <property type="entry name" value="DNA_primase/pol_bifunc_N"/>
</dbReference>
<feature type="domain" description="DNA primase/polymerase bifunctional N-terminal" evidence="2">
    <location>
        <begin position="6"/>
        <end position="156"/>
    </location>
</feature>
<dbReference type="SUPFAM" id="SSF52540">
    <property type="entry name" value="P-loop containing nucleoside triphosphate hydrolases"/>
    <property type="match status" value="1"/>
</dbReference>
<dbReference type="AlphaFoldDB" id="X1LIG2"/>
<feature type="non-terminal residue" evidence="3">
    <location>
        <position position="1"/>
    </location>
</feature>
<dbReference type="Pfam" id="PF08708">
    <property type="entry name" value="PriCT_1"/>
    <property type="match status" value="1"/>
</dbReference>
<reference evidence="3" key="1">
    <citation type="journal article" date="2014" name="Front. Microbiol.">
        <title>High frequency of phylogenetically diverse reductive dehalogenase-homologous genes in deep subseafloor sedimentary metagenomes.</title>
        <authorList>
            <person name="Kawai M."/>
            <person name="Futagami T."/>
            <person name="Toyoda A."/>
            <person name="Takaki Y."/>
            <person name="Nishi S."/>
            <person name="Hori S."/>
            <person name="Arai W."/>
            <person name="Tsubouchi T."/>
            <person name="Morono Y."/>
            <person name="Uchiyama I."/>
            <person name="Ito T."/>
            <person name="Fujiyama A."/>
            <person name="Inagaki F."/>
            <person name="Takami H."/>
        </authorList>
    </citation>
    <scope>NUCLEOTIDE SEQUENCE</scope>
    <source>
        <strain evidence="3">Expedition CK06-06</strain>
    </source>
</reference>
<evidence type="ECO:0000313" key="3">
    <source>
        <dbReference type="EMBL" id="GAI02155.1"/>
    </source>
</evidence>
<evidence type="ECO:0000259" key="2">
    <source>
        <dbReference type="SMART" id="SM00943"/>
    </source>
</evidence>
<feature type="domain" description="Primase C-terminal 1" evidence="1">
    <location>
        <begin position="175"/>
        <end position="243"/>
    </location>
</feature>